<proteinExistence type="predicted"/>
<keyword evidence="3" id="KW-1185">Reference proteome</keyword>
<sequence length="134" mass="15466">MKLPISLFLLAACFLPFEAAATADSLTVFMWGVGPKREAYRVYYDGKRVLSTPRGGAYLDSFQLPSRPNLRAAGRVDVFITRVWCFGLFERSIGLGIAYDPNRRYLVVKRDPQFKKSEPLTFYWTDEKPRMRLM</sequence>
<gene>
    <name evidence="2" type="ORF">LGH70_22900</name>
</gene>
<comment type="caution">
    <text evidence="2">The sequence shown here is derived from an EMBL/GenBank/DDBJ whole genome shotgun (WGS) entry which is preliminary data.</text>
</comment>
<feature type="chain" id="PRO_5045171853" evidence="1">
    <location>
        <begin position="22"/>
        <end position="134"/>
    </location>
</feature>
<dbReference type="Proteomes" id="UP001165297">
    <property type="component" value="Unassembled WGS sequence"/>
</dbReference>
<evidence type="ECO:0000313" key="2">
    <source>
        <dbReference type="EMBL" id="MCB2380460.1"/>
    </source>
</evidence>
<evidence type="ECO:0000313" key="3">
    <source>
        <dbReference type="Proteomes" id="UP001165297"/>
    </source>
</evidence>
<dbReference type="RefSeq" id="WP_226190469.1">
    <property type="nucleotide sequence ID" value="NZ_JAJADQ010000018.1"/>
</dbReference>
<evidence type="ECO:0000256" key="1">
    <source>
        <dbReference type="SAM" id="SignalP"/>
    </source>
</evidence>
<reference evidence="2" key="1">
    <citation type="submission" date="2021-10" db="EMBL/GenBank/DDBJ databases">
        <authorList>
            <person name="Dean J.D."/>
            <person name="Kim M.K."/>
            <person name="Newey C.N."/>
            <person name="Stoker T.S."/>
            <person name="Thompson D.W."/>
            <person name="Grose J.H."/>
        </authorList>
    </citation>
    <scope>NUCLEOTIDE SEQUENCE</scope>
    <source>
        <strain evidence="2">BT635</strain>
    </source>
</reference>
<protein>
    <submittedName>
        <fullName evidence="2">Uncharacterized protein</fullName>
    </submittedName>
</protein>
<dbReference type="EMBL" id="JAJADQ010000018">
    <property type="protein sequence ID" value="MCB2380460.1"/>
    <property type="molecule type" value="Genomic_DNA"/>
</dbReference>
<name>A0ABS8AJ55_9BACT</name>
<organism evidence="2 3">
    <name type="scientific">Hymenobacter nitidus</name>
    <dbReference type="NCBI Taxonomy" id="2880929"/>
    <lineage>
        <taxon>Bacteria</taxon>
        <taxon>Pseudomonadati</taxon>
        <taxon>Bacteroidota</taxon>
        <taxon>Cytophagia</taxon>
        <taxon>Cytophagales</taxon>
        <taxon>Hymenobacteraceae</taxon>
        <taxon>Hymenobacter</taxon>
    </lineage>
</organism>
<feature type="signal peptide" evidence="1">
    <location>
        <begin position="1"/>
        <end position="21"/>
    </location>
</feature>
<keyword evidence="1" id="KW-0732">Signal</keyword>
<accession>A0ABS8AJ55</accession>